<feature type="signal peptide" evidence="1">
    <location>
        <begin position="1"/>
        <end position="24"/>
    </location>
</feature>
<reference evidence="3" key="1">
    <citation type="submission" date="2017-08" db="EMBL/GenBank/DDBJ databases">
        <title>A dynamic microbial community with high functional redundancy inhabits the cold, oxic subseafloor aquifer.</title>
        <authorList>
            <person name="Tully B.J."/>
            <person name="Wheat C.G."/>
            <person name="Glazer B.T."/>
            <person name="Huber J.A."/>
        </authorList>
    </citation>
    <scope>NUCLEOTIDE SEQUENCE [LARGE SCALE GENOMIC DNA]</scope>
</reference>
<evidence type="ECO:0000256" key="1">
    <source>
        <dbReference type="SAM" id="SignalP"/>
    </source>
</evidence>
<accession>A0A2A4SZW1</accession>
<name>A0A2A4SZW1_9DELT</name>
<feature type="chain" id="PRO_5012314188" description="Outer membrane protein beta-barrel domain-containing protein" evidence="1">
    <location>
        <begin position="25"/>
        <end position="216"/>
    </location>
</feature>
<dbReference type="EMBL" id="NVSR01000086">
    <property type="protein sequence ID" value="PCI26684.1"/>
    <property type="molecule type" value="Genomic_DNA"/>
</dbReference>
<dbReference type="Proteomes" id="UP000218113">
    <property type="component" value="Unassembled WGS sequence"/>
</dbReference>
<organism evidence="2 3">
    <name type="scientific">SAR324 cluster bacterium</name>
    <dbReference type="NCBI Taxonomy" id="2024889"/>
    <lineage>
        <taxon>Bacteria</taxon>
        <taxon>Deltaproteobacteria</taxon>
        <taxon>SAR324 cluster</taxon>
    </lineage>
</organism>
<evidence type="ECO:0000313" key="3">
    <source>
        <dbReference type="Proteomes" id="UP000218113"/>
    </source>
</evidence>
<gene>
    <name evidence="2" type="ORF">COB67_09860</name>
</gene>
<evidence type="ECO:0000313" key="2">
    <source>
        <dbReference type="EMBL" id="PCI26684.1"/>
    </source>
</evidence>
<protein>
    <recommendedName>
        <fullName evidence="4">Outer membrane protein beta-barrel domain-containing protein</fullName>
    </recommendedName>
</protein>
<keyword evidence="1" id="KW-0732">Signal</keyword>
<dbReference type="AlphaFoldDB" id="A0A2A4SZW1"/>
<comment type="caution">
    <text evidence="2">The sequence shown here is derived from an EMBL/GenBank/DDBJ whole genome shotgun (WGS) entry which is preliminary data.</text>
</comment>
<sequence length="216" mass="23523">MVRPSFRLRFFLLLFFTVPLVASAQVPVDYIKEGAVGWGIWYGQGRGTVDAAPDSASQEIKAYTNVLPAEIEGGGIVLGLSFGTWGISIGQDDTGEISINKTADPQGNGISSDDVTVLKVRRINRSFALIWQPARFFYFGVGEDTGHIEFQQTTSSGEKETKKIAYSNRFYSYGLAFGFDPKTNDLAPVFTFYVKHPISPGDFSGATTGLGAGLYF</sequence>
<proteinExistence type="predicted"/>
<evidence type="ECO:0008006" key="4">
    <source>
        <dbReference type="Google" id="ProtNLM"/>
    </source>
</evidence>